<name>A0A9Q5HR59_SANBA</name>
<feature type="compositionally biased region" description="Basic and acidic residues" evidence="1">
    <location>
        <begin position="86"/>
        <end position="95"/>
    </location>
</feature>
<feature type="region of interest" description="Disordered" evidence="1">
    <location>
        <begin position="210"/>
        <end position="302"/>
    </location>
</feature>
<feature type="region of interest" description="Disordered" evidence="1">
    <location>
        <begin position="439"/>
        <end position="563"/>
    </location>
</feature>
<dbReference type="EMBL" id="LNZH02000215">
    <property type="protein sequence ID" value="OCB84478.1"/>
    <property type="molecule type" value="Genomic_DNA"/>
</dbReference>
<evidence type="ECO:0000256" key="1">
    <source>
        <dbReference type="SAM" id="MobiDB-lite"/>
    </source>
</evidence>
<evidence type="ECO:0000313" key="2">
    <source>
        <dbReference type="EMBL" id="OCB84478.1"/>
    </source>
</evidence>
<feature type="region of interest" description="Disordered" evidence="1">
    <location>
        <begin position="1"/>
        <end position="38"/>
    </location>
</feature>
<feature type="compositionally biased region" description="Polar residues" evidence="1">
    <location>
        <begin position="216"/>
        <end position="247"/>
    </location>
</feature>
<dbReference type="OrthoDB" id="3269047at2759"/>
<dbReference type="Proteomes" id="UP000757232">
    <property type="component" value="Unassembled WGS sequence"/>
</dbReference>
<feature type="compositionally biased region" description="Low complexity" evidence="1">
    <location>
        <begin position="165"/>
        <end position="178"/>
    </location>
</feature>
<organism evidence="2 3">
    <name type="scientific">Sanghuangporus baumii</name>
    <name type="common">Phellinus baumii</name>
    <dbReference type="NCBI Taxonomy" id="108892"/>
    <lineage>
        <taxon>Eukaryota</taxon>
        <taxon>Fungi</taxon>
        <taxon>Dikarya</taxon>
        <taxon>Basidiomycota</taxon>
        <taxon>Agaricomycotina</taxon>
        <taxon>Agaricomycetes</taxon>
        <taxon>Hymenochaetales</taxon>
        <taxon>Hymenochaetaceae</taxon>
        <taxon>Sanghuangporus</taxon>
    </lineage>
</organism>
<proteinExistence type="predicted"/>
<feature type="compositionally biased region" description="Polar residues" evidence="1">
    <location>
        <begin position="127"/>
        <end position="142"/>
    </location>
</feature>
<keyword evidence="3" id="KW-1185">Reference proteome</keyword>
<reference evidence="2" key="1">
    <citation type="submission" date="2016-06" db="EMBL/GenBank/DDBJ databases">
        <title>Draft Genome sequence of the fungus Inonotus baumii.</title>
        <authorList>
            <person name="Zhu H."/>
            <person name="Lin W."/>
        </authorList>
    </citation>
    <scope>NUCLEOTIDE SEQUENCE</scope>
    <source>
        <strain evidence="2">821</strain>
    </source>
</reference>
<feature type="compositionally biased region" description="Pro residues" evidence="1">
    <location>
        <begin position="154"/>
        <end position="164"/>
    </location>
</feature>
<protein>
    <submittedName>
        <fullName evidence="2">Uncharacterized protein</fullName>
    </submittedName>
</protein>
<gene>
    <name evidence="2" type="ORF">A7U60_g8464</name>
</gene>
<comment type="caution">
    <text evidence="2">The sequence shown here is derived from an EMBL/GenBank/DDBJ whole genome shotgun (WGS) entry which is preliminary data.</text>
</comment>
<feature type="region of interest" description="Disordered" evidence="1">
    <location>
        <begin position="76"/>
        <end position="178"/>
    </location>
</feature>
<feature type="compositionally biased region" description="Basic and acidic residues" evidence="1">
    <location>
        <begin position="498"/>
        <end position="509"/>
    </location>
</feature>
<evidence type="ECO:0000313" key="3">
    <source>
        <dbReference type="Proteomes" id="UP000757232"/>
    </source>
</evidence>
<dbReference type="AlphaFoldDB" id="A0A9Q5HR59"/>
<accession>A0A9Q5HR59</accession>
<sequence>MPVPLSATAQHNQHQPFSRPLPSKNVKRKSSKPIINWLQRKLGGTVRARRPSETLNTNGLADSAFSARATSLKELHNASVRNRAPTPHDVDENGHLVRGRPTSNQISLNSTTEMSDTDDEEDDMSNRRSSGAATSMWGSRSNPVEADEDASIRPLPPTSPPSPSPSRSSSSYISSSYLSDPRTFRSMSASTKPTTLLSIDLTPGVAHIAQAPPTPTSVSAYPSGTSPITRRSPHVRTQSSGYNSTPGLITFSALPPSSPPSSRPSSVGPAVRASHGALQAPAHTHHHPRNNPRPSSPPLDNASVLTLASSAFATPLAERDYRARTGSTGTPYTYTWAAGADTASHLSHLDGTGDSISQMALDGDEPNASVRALRPRSTRRDSWESEMSRWSAGVSVLGAFGPGGRDRSVRTAPSFRTGGQTLDIDECGSSCLIDEDVSSMKEDGMDEGDEHRPETKDGAERMFSPSSVLSVEEGISTSEEQDTRASESTEVDGTSVGESRETLDTHETDDVLTPGPAARTLMLVPSKESIPLPERTSTPPPSVPSKDIETTPKKEREMSNATT</sequence>
<feature type="compositionally biased region" description="Polar residues" evidence="1">
    <location>
        <begin position="7"/>
        <end position="16"/>
    </location>
</feature>
<feature type="compositionally biased region" description="Basic and acidic residues" evidence="1">
    <location>
        <begin position="546"/>
        <end position="563"/>
    </location>
</feature>
<feature type="compositionally biased region" description="Basic and acidic residues" evidence="1">
    <location>
        <begin position="439"/>
        <end position="460"/>
    </location>
</feature>